<name>A0AAV4N9E0_CAEEX</name>
<organism evidence="2 3">
    <name type="scientific">Caerostris extrusa</name>
    <name type="common">Bark spider</name>
    <name type="synonym">Caerostris bankana</name>
    <dbReference type="NCBI Taxonomy" id="172846"/>
    <lineage>
        <taxon>Eukaryota</taxon>
        <taxon>Metazoa</taxon>
        <taxon>Ecdysozoa</taxon>
        <taxon>Arthropoda</taxon>
        <taxon>Chelicerata</taxon>
        <taxon>Arachnida</taxon>
        <taxon>Araneae</taxon>
        <taxon>Araneomorphae</taxon>
        <taxon>Entelegynae</taxon>
        <taxon>Araneoidea</taxon>
        <taxon>Araneidae</taxon>
        <taxon>Caerostris</taxon>
    </lineage>
</organism>
<dbReference type="AlphaFoldDB" id="A0AAV4N9E0"/>
<accession>A0AAV4N9E0</accession>
<feature type="transmembrane region" description="Helical" evidence="1">
    <location>
        <begin position="90"/>
        <end position="112"/>
    </location>
</feature>
<evidence type="ECO:0000256" key="1">
    <source>
        <dbReference type="SAM" id="Phobius"/>
    </source>
</evidence>
<reference evidence="2 3" key="1">
    <citation type="submission" date="2021-06" db="EMBL/GenBank/DDBJ databases">
        <title>Caerostris extrusa draft genome.</title>
        <authorList>
            <person name="Kono N."/>
            <person name="Arakawa K."/>
        </authorList>
    </citation>
    <scope>NUCLEOTIDE SEQUENCE [LARGE SCALE GENOMIC DNA]</scope>
</reference>
<sequence length="147" mass="17077">FDTLRCHENAFSSSCCLLLACHHRLLPSSELRFLNEAGTPPAHLLLADWTDYVLLFFNERRTLPSASLRLDRLCLLFFKYFDTLRCYENAFFFCCLSASRHLVFAIVVFAIIGVKTSNERELCLLLLYMCCLSHNRERGPLFPDWTV</sequence>
<dbReference type="EMBL" id="BPLR01020595">
    <property type="protein sequence ID" value="GIX80450.1"/>
    <property type="molecule type" value="Genomic_DNA"/>
</dbReference>
<protein>
    <submittedName>
        <fullName evidence="2">Uncharacterized protein</fullName>
    </submittedName>
</protein>
<keyword evidence="1" id="KW-0472">Membrane</keyword>
<keyword evidence="1" id="KW-1133">Transmembrane helix</keyword>
<evidence type="ECO:0000313" key="2">
    <source>
        <dbReference type="EMBL" id="GIX80450.1"/>
    </source>
</evidence>
<keyword evidence="3" id="KW-1185">Reference proteome</keyword>
<evidence type="ECO:0000313" key="3">
    <source>
        <dbReference type="Proteomes" id="UP001054945"/>
    </source>
</evidence>
<gene>
    <name evidence="2" type="ORF">CEXT_743701</name>
</gene>
<keyword evidence="1" id="KW-0812">Transmembrane</keyword>
<comment type="caution">
    <text evidence="2">The sequence shown here is derived from an EMBL/GenBank/DDBJ whole genome shotgun (WGS) entry which is preliminary data.</text>
</comment>
<proteinExistence type="predicted"/>
<feature type="non-terminal residue" evidence="2">
    <location>
        <position position="1"/>
    </location>
</feature>
<dbReference type="Proteomes" id="UP001054945">
    <property type="component" value="Unassembled WGS sequence"/>
</dbReference>